<keyword evidence="4" id="KW-1185">Reference proteome</keyword>
<reference evidence="3" key="4">
    <citation type="submission" date="2016-11" db="EMBL/GenBank/DDBJ databases">
        <authorList>
            <person name="Varghese N."/>
            <person name="Submissions S."/>
        </authorList>
    </citation>
    <scope>NUCLEOTIDE SEQUENCE</scope>
    <source>
        <strain evidence="3">DSM 1682</strain>
    </source>
</reference>
<dbReference type="Gene3D" id="1.10.260.40">
    <property type="entry name" value="lambda repressor-like DNA-binding domains"/>
    <property type="match status" value="1"/>
</dbReference>
<dbReference type="AlphaFoldDB" id="A0A0X1U7Q0"/>
<evidence type="ECO:0000313" key="3">
    <source>
        <dbReference type="EMBL" id="SHE59846.1"/>
    </source>
</evidence>
<dbReference type="GO" id="GO:0003677">
    <property type="term" value="F:DNA binding"/>
    <property type="evidence" value="ECO:0007669"/>
    <property type="project" value="UniProtKB-KW"/>
</dbReference>
<dbReference type="Proteomes" id="UP000068026">
    <property type="component" value="Chromosome"/>
</dbReference>
<sequence>MNFLEKLDFLMNKNDINKNVLSRESGIPYTTIDGFYKKGYQNVKLSTIKKLAEYFDTTLDYLMKDEITDINFGRVCNFDLDHNEIKLISKYRCLNESGKDMVNLVLEKEYERSNLTNRNEEIAEELFPASVTKLTAEDEKELELIKQEMLAEKKGITSIASISAKDA</sequence>
<reference evidence="4" key="2">
    <citation type="submission" date="2016-01" db="EMBL/GenBank/DDBJ databases">
        <authorList>
            <person name="Poehlein A."/>
            <person name="Schlien K."/>
            <person name="Gottschalk G."/>
            <person name="Buckel W."/>
            <person name="Daniel R."/>
        </authorList>
    </citation>
    <scope>NUCLEOTIDE SEQUENCE [LARGE SCALE GENOMIC DNA]</scope>
    <source>
        <strain evidence="4">X2</strain>
    </source>
</reference>
<accession>A0A0X1U7Q0</accession>
<dbReference type="PROSITE" id="PS50943">
    <property type="entry name" value="HTH_CROC1"/>
    <property type="match status" value="1"/>
</dbReference>
<keyword evidence="3" id="KW-0238">DNA-binding</keyword>
<evidence type="ECO:0000313" key="4">
    <source>
        <dbReference type="Proteomes" id="UP000068026"/>
    </source>
</evidence>
<dbReference type="KEGG" id="cpro:CPRO_13680"/>
<dbReference type="OrthoDB" id="194368at2"/>
<gene>
    <name evidence="2" type="ORF">CPRO_13680</name>
    <name evidence="3" type="ORF">SAMN02745151_01179</name>
</gene>
<protein>
    <submittedName>
        <fullName evidence="3">Cro/C1-type HTH DNA-binding domain-containing protein</fullName>
    </submittedName>
    <submittedName>
        <fullName evidence="2">Helix-turn-helix protein</fullName>
    </submittedName>
</protein>
<dbReference type="SUPFAM" id="SSF47413">
    <property type="entry name" value="lambda repressor-like DNA-binding domains"/>
    <property type="match status" value="1"/>
</dbReference>
<dbReference type="InterPro" id="IPR001387">
    <property type="entry name" value="Cro/C1-type_HTH"/>
</dbReference>
<evidence type="ECO:0000259" key="1">
    <source>
        <dbReference type="PROSITE" id="PS50943"/>
    </source>
</evidence>
<dbReference type="CDD" id="cd00093">
    <property type="entry name" value="HTH_XRE"/>
    <property type="match status" value="1"/>
</dbReference>
<evidence type="ECO:0000313" key="5">
    <source>
        <dbReference type="Proteomes" id="UP000184204"/>
    </source>
</evidence>
<dbReference type="EMBL" id="FQUA01000004">
    <property type="protein sequence ID" value="SHE59846.1"/>
    <property type="molecule type" value="Genomic_DNA"/>
</dbReference>
<dbReference type="Pfam" id="PF13443">
    <property type="entry name" value="HTH_26"/>
    <property type="match status" value="1"/>
</dbReference>
<evidence type="ECO:0000313" key="2">
    <source>
        <dbReference type="EMBL" id="AMJ40961.1"/>
    </source>
</evidence>
<proteinExistence type="predicted"/>
<feature type="domain" description="HTH cro/C1-type" evidence="1">
    <location>
        <begin position="38"/>
        <end position="62"/>
    </location>
</feature>
<organism evidence="3 5">
    <name type="scientific">Anaerotignum propionicum DSM 1682</name>
    <dbReference type="NCBI Taxonomy" id="991789"/>
    <lineage>
        <taxon>Bacteria</taxon>
        <taxon>Bacillati</taxon>
        <taxon>Bacillota</taxon>
        <taxon>Clostridia</taxon>
        <taxon>Lachnospirales</taxon>
        <taxon>Anaerotignaceae</taxon>
        <taxon>Anaerotignum</taxon>
    </lineage>
</organism>
<dbReference type="InterPro" id="IPR010982">
    <property type="entry name" value="Lambda_DNA-bd_dom_sf"/>
</dbReference>
<name>A0A0X1U7Q0_ANAPI</name>
<dbReference type="EMBL" id="CP014223">
    <property type="protein sequence ID" value="AMJ40961.1"/>
    <property type="molecule type" value="Genomic_DNA"/>
</dbReference>
<dbReference type="RefSeq" id="WP_066049404.1">
    <property type="nucleotide sequence ID" value="NZ_CP014223.1"/>
</dbReference>
<reference evidence="5" key="3">
    <citation type="submission" date="2016-11" db="EMBL/GenBank/DDBJ databases">
        <authorList>
            <person name="Jaros S."/>
            <person name="Januszkiewicz K."/>
            <person name="Wedrychowicz H."/>
        </authorList>
    </citation>
    <scope>NUCLEOTIDE SEQUENCE [LARGE SCALE GENOMIC DNA]</scope>
    <source>
        <strain evidence="5">DSM 1682</strain>
    </source>
</reference>
<reference evidence="2 4" key="1">
    <citation type="journal article" date="2016" name="Genome Announc.">
        <title>Complete Genome Sequence of the Amino Acid-Fermenting Clostridium propionicum X2 (DSM 1682).</title>
        <authorList>
            <person name="Poehlein A."/>
            <person name="Schlien K."/>
            <person name="Chowdhury N.P."/>
            <person name="Gottschalk G."/>
            <person name="Buckel W."/>
            <person name="Daniel R."/>
        </authorList>
    </citation>
    <scope>NUCLEOTIDE SEQUENCE [LARGE SCALE GENOMIC DNA]</scope>
    <source>
        <strain evidence="2 4">X2</strain>
    </source>
</reference>
<dbReference type="Proteomes" id="UP000184204">
    <property type="component" value="Unassembled WGS sequence"/>
</dbReference>